<comment type="cofactor">
    <cofactor evidence="1">
        <name>Zn(2+)</name>
        <dbReference type="ChEBI" id="CHEBI:29105"/>
    </cofactor>
</comment>
<evidence type="ECO:0000256" key="4">
    <source>
        <dbReference type="ARBA" id="ARBA00022833"/>
    </source>
</evidence>
<dbReference type="eggNOG" id="COG3608">
    <property type="taxonomic scope" value="Bacteria"/>
</dbReference>
<evidence type="ECO:0000256" key="1">
    <source>
        <dbReference type="ARBA" id="ARBA00001947"/>
    </source>
</evidence>
<dbReference type="Pfam" id="PF24827">
    <property type="entry name" value="AstE_AspA_cat"/>
    <property type="match status" value="1"/>
</dbReference>
<evidence type="ECO:0000313" key="7">
    <source>
        <dbReference type="Proteomes" id="UP000185062"/>
    </source>
</evidence>
<accession>A0A1N6GNS6</accession>
<evidence type="ECO:0000259" key="5">
    <source>
        <dbReference type="Pfam" id="PF24827"/>
    </source>
</evidence>
<dbReference type="Gene3D" id="3.40.630.10">
    <property type="entry name" value="Zn peptidases"/>
    <property type="match status" value="1"/>
</dbReference>
<reference evidence="6 7" key="1">
    <citation type="submission" date="2016-12" db="EMBL/GenBank/DDBJ databases">
        <authorList>
            <person name="Song W.-J."/>
            <person name="Kurnit D.M."/>
        </authorList>
    </citation>
    <scope>NUCLEOTIDE SEQUENCE [LARGE SCALE GENOMIC DNA]</scope>
    <source>
        <strain evidence="6 7">ATCC 49181</strain>
    </source>
</reference>
<organism evidence="6 7">
    <name type="scientific">Nitrosomonas cryotolerans ATCC 49181</name>
    <dbReference type="NCBI Taxonomy" id="1131553"/>
    <lineage>
        <taxon>Bacteria</taxon>
        <taxon>Pseudomonadati</taxon>
        <taxon>Pseudomonadota</taxon>
        <taxon>Betaproteobacteria</taxon>
        <taxon>Nitrosomonadales</taxon>
        <taxon>Nitrosomonadaceae</taxon>
        <taxon>Nitrosomonas</taxon>
    </lineage>
</organism>
<gene>
    <name evidence="6" type="ORF">SAMN02743940_0794</name>
</gene>
<dbReference type="GO" id="GO:0016788">
    <property type="term" value="F:hydrolase activity, acting on ester bonds"/>
    <property type="evidence" value="ECO:0007669"/>
    <property type="project" value="InterPro"/>
</dbReference>
<sequence length="339" mass="37898">MLNVIRAPRREDIAPRVNEFLRALPGPVAIHLPGRDSSRTRVLVTLSHGNEPSGLEALHLWLLGDEQPAVNVVVILGSVEAARAEPLFFLRQLPDQRDLNRCFNPPYNKDEQGQLAQSILRYIRDLKPEAVVDMHNTSGSSVAFAVTVGDTPAQRALVGHFVNRLIVTDLRLGSLMEQDLGCPVVTIEAGGSLDENSDIVAQQGMRNFFLASELFSESREIALFRHPLRLELRQHSRIDYADRALHDRDITVRQDIEKFNFAPIDVDEMLGWLGVDGLSHLVIGSACQQPHAVSEFFRVEAGCLYPVQRMHLFMATTRPDIAASDCLFYFVNDVTIDTI</sequence>
<dbReference type="Proteomes" id="UP000185062">
    <property type="component" value="Unassembled WGS sequence"/>
</dbReference>
<dbReference type="AlphaFoldDB" id="A0A1N6GNS6"/>
<dbReference type="GO" id="GO:0046872">
    <property type="term" value="F:metal ion binding"/>
    <property type="evidence" value="ECO:0007669"/>
    <property type="project" value="UniProtKB-KW"/>
</dbReference>
<feature type="domain" description="Succinylglutamate desuccinylase/Aspartoacylase catalytic" evidence="5">
    <location>
        <begin position="43"/>
        <end position="155"/>
    </location>
</feature>
<dbReference type="InterPro" id="IPR055438">
    <property type="entry name" value="AstE_AspA_cat"/>
</dbReference>
<dbReference type="EMBL" id="FSRO01000001">
    <property type="protein sequence ID" value="SIO09164.1"/>
    <property type="molecule type" value="Genomic_DNA"/>
</dbReference>
<keyword evidence="7" id="KW-1185">Reference proteome</keyword>
<dbReference type="RefSeq" id="WP_051537468.1">
    <property type="nucleotide sequence ID" value="NZ_FSRO01000001.1"/>
</dbReference>
<name>A0A1N6GNS6_9PROT</name>
<keyword evidence="2" id="KW-0479">Metal-binding</keyword>
<dbReference type="STRING" id="44575.SAMN05216419_10024"/>
<dbReference type="SUPFAM" id="SSF53187">
    <property type="entry name" value="Zn-dependent exopeptidases"/>
    <property type="match status" value="1"/>
</dbReference>
<evidence type="ECO:0000256" key="3">
    <source>
        <dbReference type="ARBA" id="ARBA00022801"/>
    </source>
</evidence>
<evidence type="ECO:0000313" key="6">
    <source>
        <dbReference type="EMBL" id="SIO09164.1"/>
    </source>
</evidence>
<evidence type="ECO:0000256" key="2">
    <source>
        <dbReference type="ARBA" id="ARBA00022723"/>
    </source>
</evidence>
<keyword evidence="4" id="KW-0862">Zinc</keyword>
<keyword evidence="3" id="KW-0378">Hydrolase</keyword>
<proteinExistence type="predicted"/>
<protein>
    <submittedName>
        <fullName evidence="6">Succinylglutamate desuccinylase / Aspartoacylase family protein</fullName>
    </submittedName>
</protein>